<sequence length="586" mass="64916">MQQPLIDIHSLSFRYRRSPSPVLKDISLQIDEGEFVVLMGPNEGGKSTFCFTLNGLIPHLMKGDFKGSVRVCDMETHENSVKDFFPHVGLVFQDFESQLFSTSVELEIAFGPENAGISRDEIGHRIQWALEMTGIEALRRRQPGTLSGGQKQLLAIASALSLQPKVLCFDEPTTDLDPKNKRRIFSITEKLAGKEILIIAEHETEEALKADRILLMRGGRIVADGPPAVILRNIPLLEQCSVMPLQVTESFNKLGAGELPLTVEEALDLWQKHGLQFRRRAREILAAADQTRVRPVDRLRIEVEDVSFSYDAGMKALDGVSLQVKDGEFIAILGQNGSGKTTLAKLLNGLLKPGQGNVRVGGRSTTNLSAGVLAREVGYVFQNPDHQIFKETILEEVLFGPQNMGIAPEQARQQAHDALETVGLWERRLEDPFTLPKGLRQKVAVASVLATRPSIIVMDEPTTGLDYGELKQMMGLIKRLNDAGHTIIIITHCIWIAAQYAHRIILIKAGKIVADGPAREIFADESLLARADVRAPQIVSFSNRLGLTMLSVEEFLQCAQPVINLDADPDNADWLKVLRKQREEGK</sequence>
<dbReference type="InterPro" id="IPR027417">
    <property type="entry name" value="P-loop_NTPase"/>
</dbReference>
<organism evidence="10 11">
    <name type="scientific">Abyssobacteria bacterium (strain SURF_5)</name>
    <dbReference type="NCBI Taxonomy" id="2093360"/>
    <lineage>
        <taxon>Bacteria</taxon>
        <taxon>Pseudomonadati</taxon>
        <taxon>Candidatus Hydrogenedentota</taxon>
        <taxon>Candidatus Abyssobacteria</taxon>
    </lineage>
</organism>
<comment type="similarity">
    <text evidence="2">Belongs to the ABC transporter superfamily.</text>
</comment>
<dbReference type="NCBIfam" id="NF010167">
    <property type="entry name" value="PRK13648.1"/>
    <property type="match status" value="2"/>
</dbReference>
<name>A0A3A4NXC0_ABYX5</name>
<comment type="caution">
    <text evidence="10">The sequence shown here is derived from an EMBL/GenBank/DDBJ whole genome shotgun (WGS) entry which is preliminary data.</text>
</comment>
<evidence type="ECO:0000256" key="7">
    <source>
        <dbReference type="ARBA" id="ARBA00022967"/>
    </source>
</evidence>
<dbReference type="Pfam" id="PF00005">
    <property type="entry name" value="ABC_tran"/>
    <property type="match status" value="2"/>
</dbReference>
<dbReference type="GO" id="GO:0016887">
    <property type="term" value="F:ATP hydrolysis activity"/>
    <property type="evidence" value="ECO:0007669"/>
    <property type="project" value="InterPro"/>
</dbReference>
<dbReference type="InterPro" id="IPR015856">
    <property type="entry name" value="ABC_transpr_CbiO/EcfA_su"/>
</dbReference>
<keyword evidence="5" id="KW-0547">Nucleotide-binding</keyword>
<evidence type="ECO:0000256" key="3">
    <source>
        <dbReference type="ARBA" id="ARBA00022448"/>
    </source>
</evidence>
<keyword evidence="4" id="KW-1003">Cell membrane</keyword>
<protein>
    <submittedName>
        <fullName evidence="10">ATP-binding cassette domain-containing protein</fullName>
    </submittedName>
</protein>
<dbReference type="PROSITE" id="PS50893">
    <property type="entry name" value="ABC_TRANSPORTER_2"/>
    <property type="match status" value="2"/>
</dbReference>
<evidence type="ECO:0000256" key="2">
    <source>
        <dbReference type="ARBA" id="ARBA00005417"/>
    </source>
</evidence>
<dbReference type="InterPro" id="IPR017871">
    <property type="entry name" value="ABC_transporter-like_CS"/>
</dbReference>
<evidence type="ECO:0000313" key="11">
    <source>
        <dbReference type="Proteomes" id="UP000265882"/>
    </source>
</evidence>
<comment type="subcellular location">
    <subcellularLocation>
        <location evidence="1">Cell membrane</location>
    </subcellularLocation>
</comment>
<dbReference type="InterPro" id="IPR003439">
    <property type="entry name" value="ABC_transporter-like_ATP-bd"/>
</dbReference>
<dbReference type="PANTHER" id="PTHR43553:SF24">
    <property type="entry name" value="ENERGY-COUPLING FACTOR TRANSPORTER ATP-BINDING PROTEIN ECFA1"/>
    <property type="match status" value="1"/>
</dbReference>
<keyword evidence="7" id="KW-1278">Translocase</keyword>
<feature type="domain" description="ABC transporter" evidence="9">
    <location>
        <begin position="301"/>
        <end position="534"/>
    </location>
</feature>
<reference evidence="10 11" key="1">
    <citation type="journal article" date="2017" name="ISME J.">
        <title>Energy and carbon metabolisms in a deep terrestrial subsurface fluid microbial community.</title>
        <authorList>
            <person name="Momper L."/>
            <person name="Jungbluth S.P."/>
            <person name="Lee M.D."/>
            <person name="Amend J.P."/>
        </authorList>
    </citation>
    <scope>NUCLEOTIDE SEQUENCE [LARGE SCALE GENOMIC DNA]</scope>
    <source>
        <strain evidence="10">SURF_5</strain>
    </source>
</reference>
<dbReference type="PANTHER" id="PTHR43553">
    <property type="entry name" value="HEAVY METAL TRANSPORTER"/>
    <property type="match status" value="1"/>
</dbReference>
<keyword evidence="3" id="KW-0813">Transport</keyword>
<dbReference type="GO" id="GO:0042626">
    <property type="term" value="F:ATPase-coupled transmembrane transporter activity"/>
    <property type="evidence" value="ECO:0007669"/>
    <property type="project" value="TreeGrafter"/>
</dbReference>
<evidence type="ECO:0000256" key="4">
    <source>
        <dbReference type="ARBA" id="ARBA00022475"/>
    </source>
</evidence>
<keyword evidence="6 10" id="KW-0067">ATP-binding</keyword>
<dbReference type="FunFam" id="3.40.50.300:FF:000224">
    <property type="entry name" value="Energy-coupling factor transporter ATP-binding protein EcfA"/>
    <property type="match status" value="1"/>
</dbReference>
<dbReference type="EMBL" id="QZKU01000054">
    <property type="protein sequence ID" value="RJP22746.1"/>
    <property type="molecule type" value="Genomic_DNA"/>
</dbReference>
<evidence type="ECO:0000256" key="6">
    <source>
        <dbReference type="ARBA" id="ARBA00022840"/>
    </source>
</evidence>
<feature type="domain" description="ABC transporter" evidence="9">
    <location>
        <begin position="6"/>
        <end position="243"/>
    </location>
</feature>
<gene>
    <name evidence="10" type="ORF">C4520_07765</name>
</gene>
<proteinExistence type="inferred from homology"/>
<evidence type="ECO:0000256" key="5">
    <source>
        <dbReference type="ARBA" id="ARBA00022741"/>
    </source>
</evidence>
<dbReference type="AlphaFoldDB" id="A0A3A4NXC0"/>
<evidence type="ECO:0000259" key="9">
    <source>
        <dbReference type="PROSITE" id="PS50893"/>
    </source>
</evidence>
<dbReference type="PROSITE" id="PS00211">
    <property type="entry name" value="ABC_TRANSPORTER_1"/>
    <property type="match status" value="1"/>
</dbReference>
<dbReference type="GO" id="GO:0043190">
    <property type="term" value="C:ATP-binding cassette (ABC) transporter complex"/>
    <property type="evidence" value="ECO:0007669"/>
    <property type="project" value="TreeGrafter"/>
</dbReference>
<dbReference type="Gene3D" id="3.40.50.300">
    <property type="entry name" value="P-loop containing nucleotide triphosphate hydrolases"/>
    <property type="match status" value="2"/>
</dbReference>
<dbReference type="SMART" id="SM00382">
    <property type="entry name" value="AAA"/>
    <property type="match status" value="2"/>
</dbReference>
<keyword evidence="8" id="KW-0472">Membrane</keyword>
<dbReference type="Proteomes" id="UP000265882">
    <property type="component" value="Unassembled WGS sequence"/>
</dbReference>
<evidence type="ECO:0000256" key="1">
    <source>
        <dbReference type="ARBA" id="ARBA00004236"/>
    </source>
</evidence>
<dbReference type="CDD" id="cd03225">
    <property type="entry name" value="ABC_cobalt_CbiO_domain1"/>
    <property type="match status" value="2"/>
</dbReference>
<dbReference type="GO" id="GO:0005524">
    <property type="term" value="F:ATP binding"/>
    <property type="evidence" value="ECO:0007669"/>
    <property type="project" value="UniProtKB-KW"/>
</dbReference>
<dbReference type="InterPro" id="IPR003593">
    <property type="entry name" value="AAA+_ATPase"/>
</dbReference>
<evidence type="ECO:0000256" key="8">
    <source>
        <dbReference type="ARBA" id="ARBA00023136"/>
    </source>
</evidence>
<evidence type="ECO:0000313" key="10">
    <source>
        <dbReference type="EMBL" id="RJP22746.1"/>
    </source>
</evidence>
<accession>A0A3A4NXC0</accession>
<dbReference type="SUPFAM" id="SSF52540">
    <property type="entry name" value="P-loop containing nucleoside triphosphate hydrolases"/>
    <property type="match status" value="2"/>
</dbReference>
<dbReference type="InterPro" id="IPR050095">
    <property type="entry name" value="ECF_ABC_transporter_ATP-bd"/>
</dbReference>